<dbReference type="AlphaFoldDB" id="A0A7D4QGA0"/>
<keyword evidence="3" id="KW-1185">Reference proteome</keyword>
<evidence type="ECO:0000313" key="3">
    <source>
        <dbReference type="Proteomes" id="UP000505355"/>
    </source>
</evidence>
<dbReference type="EMBL" id="CP054139">
    <property type="protein sequence ID" value="QKJ33024.1"/>
    <property type="molecule type" value="Genomic_DNA"/>
</dbReference>
<protein>
    <submittedName>
        <fullName evidence="2">Uncharacterized protein</fullName>
    </submittedName>
</protein>
<sequence length="80" mass="8604">MMTGVLGTCSSALACDACKAQQPKFLQGITHGAGPTSNWDYVVVSLMVLVTVYSFYALVKCLVRPADKGHDRIKNVILNS</sequence>
<keyword evidence="1" id="KW-0812">Transmembrane</keyword>
<proteinExistence type="predicted"/>
<evidence type="ECO:0000256" key="1">
    <source>
        <dbReference type="SAM" id="Phobius"/>
    </source>
</evidence>
<keyword evidence="1" id="KW-1133">Transmembrane helix</keyword>
<dbReference type="Proteomes" id="UP000505355">
    <property type="component" value="Chromosome"/>
</dbReference>
<evidence type="ECO:0000313" key="2">
    <source>
        <dbReference type="EMBL" id="QKJ33024.1"/>
    </source>
</evidence>
<reference evidence="2 3" key="1">
    <citation type="submission" date="2020-05" db="EMBL/GenBank/DDBJ databases">
        <title>Mucilaginibacter mali sp. nov.</title>
        <authorList>
            <person name="Kim H.S."/>
            <person name="Lee K.C."/>
            <person name="Suh M.K."/>
            <person name="Kim J.-S."/>
            <person name="Han K.-I."/>
            <person name="Eom M.K."/>
            <person name="Shin Y.K."/>
            <person name="Lee J.-S."/>
        </authorList>
    </citation>
    <scope>NUCLEOTIDE SEQUENCE [LARGE SCALE GENOMIC DNA]</scope>
    <source>
        <strain evidence="2 3">G2-14</strain>
    </source>
</reference>
<dbReference type="KEGG" id="mmab:HQ865_00060"/>
<accession>A0A7D4QGA0</accession>
<gene>
    <name evidence="2" type="ORF">HQ865_00060</name>
</gene>
<feature type="transmembrane region" description="Helical" evidence="1">
    <location>
        <begin position="44"/>
        <end position="63"/>
    </location>
</feature>
<keyword evidence="1" id="KW-0472">Membrane</keyword>
<name>A0A7D4QGA0_9SPHI</name>
<organism evidence="2 3">
    <name type="scientific">Mucilaginibacter mali</name>
    <dbReference type="NCBI Taxonomy" id="2740462"/>
    <lineage>
        <taxon>Bacteria</taxon>
        <taxon>Pseudomonadati</taxon>
        <taxon>Bacteroidota</taxon>
        <taxon>Sphingobacteriia</taxon>
        <taxon>Sphingobacteriales</taxon>
        <taxon>Sphingobacteriaceae</taxon>
        <taxon>Mucilaginibacter</taxon>
    </lineage>
</organism>